<accession>A0A927MA64</accession>
<dbReference type="AlphaFoldDB" id="A0A927MA64"/>
<evidence type="ECO:0000313" key="3">
    <source>
        <dbReference type="Proteomes" id="UP000649753"/>
    </source>
</evidence>
<dbReference type="Proteomes" id="UP000649753">
    <property type="component" value="Unassembled WGS sequence"/>
</dbReference>
<sequence length="42" mass="4678">MISLFSGLEFITDILLDPYPAQDLDRRDLPQPVRSPFAGEGS</sequence>
<dbReference type="EMBL" id="JADBEB010000001">
    <property type="protein sequence ID" value="MBE1490998.1"/>
    <property type="molecule type" value="Genomic_DNA"/>
</dbReference>
<organism evidence="2 3">
    <name type="scientific">Plantactinospora soyae</name>
    <dbReference type="NCBI Taxonomy" id="1544732"/>
    <lineage>
        <taxon>Bacteria</taxon>
        <taxon>Bacillati</taxon>
        <taxon>Actinomycetota</taxon>
        <taxon>Actinomycetes</taxon>
        <taxon>Micromonosporales</taxon>
        <taxon>Micromonosporaceae</taxon>
        <taxon>Plantactinospora</taxon>
    </lineage>
</organism>
<protein>
    <submittedName>
        <fullName evidence="2">Uncharacterized protein</fullName>
    </submittedName>
</protein>
<reference evidence="2" key="1">
    <citation type="submission" date="2020-10" db="EMBL/GenBank/DDBJ databases">
        <title>Sequencing the genomes of 1000 actinobacteria strains.</title>
        <authorList>
            <person name="Klenk H.-P."/>
        </authorList>
    </citation>
    <scope>NUCLEOTIDE SEQUENCE</scope>
    <source>
        <strain evidence="2">DSM 46832</strain>
    </source>
</reference>
<comment type="caution">
    <text evidence="2">The sequence shown here is derived from an EMBL/GenBank/DDBJ whole genome shotgun (WGS) entry which is preliminary data.</text>
</comment>
<keyword evidence="3" id="KW-1185">Reference proteome</keyword>
<evidence type="ECO:0000256" key="1">
    <source>
        <dbReference type="SAM" id="MobiDB-lite"/>
    </source>
</evidence>
<gene>
    <name evidence="2" type="ORF">H4W31_006636</name>
</gene>
<evidence type="ECO:0000313" key="2">
    <source>
        <dbReference type="EMBL" id="MBE1490998.1"/>
    </source>
</evidence>
<feature type="region of interest" description="Disordered" evidence="1">
    <location>
        <begin position="22"/>
        <end position="42"/>
    </location>
</feature>
<proteinExistence type="predicted"/>
<name>A0A927MA64_9ACTN</name>